<keyword evidence="10" id="KW-0862">Zinc</keyword>
<dbReference type="PANTHER" id="PTHR42891">
    <property type="entry name" value="D-GLYCERO-BETA-D-MANNO-HEPTOSE-1,7-BISPHOSPHATE 7-PHOSPHATASE"/>
    <property type="match status" value="1"/>
</dbReference>
<evidence type="ECO:0000256" key="7">
    <source>
        <dbReference type="PIRNR" id="PIRNR004682"/>
    </source>
</evidence>
<dbReference type="SUPFAM" id="SSF56784">
    <property type="entry name" value="HAD-like"/>
    <property type="match status" value="1"/>
</dbReference>
<dbReference type="GO" id="GO:0046872">
    <property type="term" value="F:metal ion binding"/>
    <property type="evidence" value="ECO:0007669"/>
    <property type="project" value="UniProtKB-KW"/>
</dbReference>
<name>A0A0W0Z7E0_9GAMM</name>
<organism evidence="11 12">
    <name type="scientific">Legionella shakespearei DSM 23087</name>
    <dbReference type="NCBI Taxonomy" id="1122169"/>
    <lineage>
        <taxon>Bacteria</taxon>
        <taxon>Pseudomonadati</taxon>
        <taxon>Pseudomonadota</taxon>
        <taxon>Gammaproteobacteria</taxon>
        <taxon>Legionellales</taxon>
        <taxon>Legionellaceae</taxon>
        <taxon>Legionella</taxon>
    </lineage>
</organism>
<dbReference type="PATRIC" id="fig|1122169.6.peg.431"/>
<dbReference type="EC" id="3.1.3.-" evidence="7"/>
<dbReference type="NCBIfam" id="NF006506">
    <property type="entry name" value="PRK08942.1"/>
    <property type="match status" value="1"/>
</dbReference>
<feature type="binding site" evidence="10">
    <location>
        <position position="92"/>
    </location>
    <ligand>
        <name>Zn(2+)</name>
        <dbReference type="ChEBI" id="CHEBI:29105"/>
    </ligand>
</feature>
<evidence type="ECO:0000256" key="10">
    <source>
        <dbReference type="PIRSR" id="PIRSR004682-4"/>
    </source>
</evidence>
<keyword evidence="12" id="KW-1185">Reference proteome</keyword>
<keyword evidence="2 7" id="KW-0963">Cytoplasm</keyword>
<evidence type="ECO:0000256" key="2">
    <source>
        <dbReference type="ARBA" id="ARBA00022490"/>
    </source>
</evidence>
<feature type="site" description="Stabilizes the phosphoryl group" evidence="9">
    <location>
        <position position="102"/>
    </location>
</feature>
<feature type="site" description="Contributes to substrate recognition" evidence="9">
    <location>
        <position position="101"/>
    </location>
</feature>
<comment type="cofactor">
    <cofactor evidence="10">
        <name>Zn(2+)</name>
        <dbReference type="ChEBI" id="CHEBI:29105"/>
    </cofactor>
</comment>
<reference evidence="11 12" key="1">
    <citation type="submission" date="2015-11" db="EMBL/GenBank/DDBJ databases">
        <title>Genomic analysis of 38 Legionella species identifies large and diverse effector repertoires.</title>
        <authorList>
            <person name="Burstein D."/>
            <person name="Amaro F."/>
            <person name="Zusman T."/>
            <person name="Lifshitz Z."/>
            <person name="Cohen O."/>
            <person name="Gilbert J.A."/>
            <person name="Pupko T."/>
            <person name="Shuman H.A."/>
            <person name="Segal G."/>
        </authorList>
    </citation>
    <scope>NUCLEOTIDE SEQUENCE [LARGE SCALE GENOMIC DNA]</scope>
    <source>
        <strain evidence="11 12">ATCC 49655</strain>
    </source>
</reference>
<evidence type="ECO:0000313" key="12">
    <source>
        <dbReference type="Proteomes" id="UP000054600"/>
    </source>
</evidence>
<keyword evidence="4 7" id="KW-0378">Hydrolase</keyword>
<comment type="similarity">
    <text evidence="7">Belongs to the gmhB family.</text>
</comment>
<keyword evidence="3 10" id="KW-0479">Metal-binding</keyword>
<evidence type="ECO:0000256" key="1">
    <source>
        <dbReference type="ARBA" id="ARBA00004496"/>
    </source>
</evidence>
<protein>
    <recommendedName>
        <fullName evidence="6 7">D,D-heptose 1,7-bisphosphate phosphatase</fullName>
        <ecNumber evidence="7">3.1.3.-</ecNumber>
    </recommendedName>
</protein>
<dbReference type="InterPro" id="IPR006543">
    <property type="entry name" value="Histidinol-phos"/>
</dbReference>
<dbReference type="RefSeq" id="WP_018575902.1">
    <property type="nucleotide sequence ID" value="NZ_KB892381.1"/>
</dbReference>
<evidence type="ECO:0000256" key="8">
    <source>
        <dbReference type="PIRSR" id="PIRSR004682-1"/>
    </source>
</evidence>
<evidence type="ECO:0000256" key="3">
    <source>
        <dbReference type="ARBA" id="ARBA00022723"/>
    </source>
</evidence>
<dbReference type="CDD" id="cd07503">
    <property type="entry name" value="HAD_HisB-N"/>
    <property type="match status" value="1"/>
</dbReference>
<dbReference type="InterPro" id="IPR006549">
    <property type="entry name" value="HAD-SF_hydro_IIIA"/>
</dbReference>
<comment type="caution">
    <text evidence="11">The sequence shown here is derived from an EMBL/GenBank/DDBJ whole genome shotgun (WGS) entry which is preliminary data.</text>
</comment>
<feature type="binding site" evidence="10">
    <location>
        <position position="100"/>
    </location>
    <ligand>
        <name>Zn(2+)</name>
        <dbReference type="ChEBI" id="CHEBI:29105"/>
    </ligand>
</feature>
<feature type="active site" description="Nucleophile" evidence="8">
    <location>
        <position position="8"/>
    </location>
</feature>
<feature type="binding site" evidence="10">
    <location>
        <position position="10"/>
    </location>
    <ligand>
        <name>Mg(2+)</name>
        <dbReference type="ChEBI" id="CHEBI:18420"/>
    </ligand>
</feature>
<dbReference type="GO" id="GO:0016791">
    <property type="term" value="F:phosphatase activity"/>
    <property type="evidence" value="ECO:0007669"/>
    <property type="project" value="InterPro"/>
</dbReference>
<gene>
    <name evidence="11" type="ORF">Lsha_0381</name>
</gene>
<dbReference type="AlphaFoldDB" id="A0A0W0Z7E0"/>
<evidence type="ECO:0000256" key="6">
    <source>
        <dbReference type="ARBA" id="ARBA00031828"/>
    </source>
</evidence>
<dbReference type="InterPro" id="IPR023214">
    <property type="entry name" value="HAD_sf"/>
</dbReference>
<dbReference type="eggNOG" id="COG0241">
    <property type="taxonomic scope" value="Bacteria"/>
</dbReference>
<feature type="binding site" evidence="10">
    <location>
        <position position="8"/>
    </location>
    <ligand>
        <name>Mg(2+)</name>
        <dbReference type="ChEBI" id="CHEBI:18420"/>
    </ligand>
</feature>
<dbReference type="PIRSF" id="PIRSF004682">
    <property type="entry name" value="GmhB"/>
    <property type="match status" value="1"/>
</dbReference>
<feature type="binding site" evidence="10">
    <location>
        <position position="90"/>
    </location>
    <ligand>
        <name>Zn(2+)</name>
        <dbReference type="ChEBI" id="CHEBI:29105"/>
    </ligand>
</feature>
<evidence type="ECO:0000256" key="9">
    <source>
        <dbReference type="PIRSR" id="PIRSR004682-3"/>
    </source>
</evidence>
<keyword evidence="5 7" id="KW-0119">Carbohydrate metabolism</keyword>
<dbReference type="STRING" id="1122169.Lsha_0381"/>
<dbReference type="GO" id="GO:0005975">
    <property type="term" value="P:carbohydrate metabolic process"/>
    <property type="evidence" value="ECO:0007669"/>
    <property type="project" value="InterPro"/>
</dbReference>
<feature type="active site" description="Proton donor" evidence="8">
    <location>
        <position position="10"/>
    </location>
</feature>
<feature type="binding site" evidence="10">
    <location>
        <position position="127"/>
    </location>
    <ligand>
        <name>Mg(2+)</name>
        <dbReference type="ChEBI" id="CHEBI:18420"/>
    </ligand>
</feature>
<evidence type="ECO:0000256" key="4">
    <source>
        <dbReference type="ARBA" id="ARBA00022801"/>
    </source>
</evidence>
<dbReference type="OrthoDB" id="9781367at2"/>
<dbReference type="Pfam" id="PF13242">
    <property type="entry name" value="Hydrolase_like"/>
    <property type="match status" value="1"/>
</dbReference>
<evidence type="ECO:0000313" key="11">
    <source>
        <dbReference type="EMBL" id="KTD65012.1"/>
    </source>
</evidence>
<dbReference type="NCBIfam" id="TIGR01662">
    <property type="entry name" value="HAD-SF-IIIA"/>
    <property type="match status" value="1"/>
</dbReference>
<keyword evidence="10" id="KW-0460">Magnesium</keyword>
<feature type="site" description="Stabilizes the phosphoryl group" evidence="9">
    <location>
        <position position="51"/>
    </location>
</feature>
<accession>A0A0W0Z7E0</accession>
<dbReference type="GO" id="GO:0005737">
    <property type="term" value="C:cytoplasm"/>
    <property type="evidence" value="ECO:0007669"/>
    <property type="project" value="UniProtKB-SubCell"/>
</dbReference>
<sequence length="178" mass="19302">MTRLILLDRDGVINHDSLHYIKNVDEFLFIPGSIEAIARLKAAGYTIGLATNQSGVSRGLYTENELALIHDKLNQAVLAAGGAIDAIEYCTHLPQELCACRKPQPGMLFALARRFNCSLESVPFIGDRVSDIQAALAAGASPVMILSAMTDREGLKEYPQVPVFSSLAEYVDHLLVSS</sequence>
<proteinExistence type="inferred from homology"/>
<comment type="cofactor">
    <cofactor evidence="10">
        <name>Mg(2+)</name>
        <dbReference type="ChEBI" id="CHEBI:18420"/>
    </cofactor>
</comment>
<dbReference type="InterPro" id="IPR036412">
    <property type="entry name" value="HAD-like_sf"/>
</dbReference>
<dbReference type="InterPro" id="IPR004446">
    <property type="entry name" value="Heptose_bisP_phosphatase"/>
</dbReference>
<comment type="subcellular location">
    <subcellularLocation>
        <location evidence="1 7">Cytoplasm</location>
    </subcellularLocation>
</comment>
<feature type="binding site" evidence="10">
    <location>
        <position position="98"/>
    </location>
    <ligand>
        <name>Zn(2+)</name>
        <dbReference type="ChEBI" id="CHEBI:29105"/>
    </ligand>
</feature>
<dbReference type="Proteomes" id="UP000054600">
    <property type="component" value="Unassembled WGS sequence"/>
</dbReference>
<dbReference type="EMBL" id="LNYW01000016">
    <property type="protein sequence ID" value="KTD65012.1"/>
    <property type="molecule type" value="Genomic_DNA"/>
</dbReference>
<evidence type="ECO:0000256" key="5">
    <source>
        <dbReference type="ARBA" id="ARBA00023277"/>
    </source>
</evidence>
<dbReference type="NCBIfam" id="TIGR01656">
    <property type="entry name" value="Histidinol-ppas"/>
    <property type="match status" value="1"/>
</dbReference>
<dbReference type="Gene3D" id="3.40.50.1000">
    <property type="entry name" value="HAD superfamily/HAD-like"/>
    <property type="match status" value="1"/>
</dbReference>
<dbReference type="PANTHER" id="PTHR42891:SF1">
    <property type="entry name" value="D-GLYCERO-BETA-D-MANNO-HEPTOSE-1,7-BISPHOSPHATE 7-PHOSPHATASE"/>
    <property type="match status" value="1"/>
</dbReference>